<evidence type="ECO:0000259" key="1">
    <source>
        <dbReference type="Pfam" id="PF08242"/>
    </source>
</evidence>
<dbReference type="PANTHER" id="PTHR43861">
    <property type="entry name" value="TRANS-ACONITATE 2-METHYLTRANSFERASE-RELATED"/>
    <property type="match status" value="1"/>
</dbReference>
<dbReference type="SUPFAM" id="SSF53335">
    <property type="entry name" value="S-adenosyl-L-methionine-dependent methyltransferases"/>
    <property type="match status" value="1"/>
</dbReference>
<dbReference type="AlphaFoldDB" id="A0A6J4NU75"/>
<evidence type="ECO:0000313" key="2">
    <source>
        <dbReference type="EMBL" id="CAA9395801.1"/>
    </source>
</evidence>
<dbReference type="InterPro" id="IPR029063">
    <property type="entry name" value="SAM-dependent_MTases_sf"/>
</dbReference>
<dbReference type="CDD" id="cd02440">
    <property type="entry name" value="AdoMet_MTases"/>
    <property type="match status" value="1"/>
</dbReference>
<organism evidence="2">
    <name type="scientific">uncultured Rubrobacteraceae bacterium</name>
    <dbReference type="NCBI Taxonomy" id="349277"/>
    <lineage>
        <taxon>Bacteria</taxon>
        <taxon>Bacillati</taxon>
        <taxon>Actinomycetota</taxon>
        <taxon>Rubrobacteria</taxon>
        <taxon>Rubrobacterales</taxon>
        <taxon>Rubrobacteraceae</taxon>
        <taxon>environmental samples</taxon>
    </lineage>
</organism>
<accession>A0A6J4NU75</accession>
<dbReference type="Pfam" id="PF08242">
    <property type="entry name" value="Methyltransf_12"/>
    <property type="match status" value="1"/>
</dbReference>
<name>A0A6J4NU75_9ACTN</name>
<feature type="domain" description="Methyltransferase type 12" evidence="1">
    <location>
        <begin position="61"/>
        <end position="157"/>
    </location>
</feature>
<dbReference type="PANTHER" id="PTHR43861:SF1">
    <property type="entry name" value="TRANS-ACONITATE 2-METHYLTRANSFERASE"/>
    <property type="match status" value="1"/>
</dbReference>
<sequence>MSGPGEHGPRAQNRRSWNAVVGAHESHRGDLAGFLKAGGSTLFPEELRLLGDPSGRTVAHLQCNCGGDSLSLARLEAEVTGVDLSDGAVRAARRLCEASGVPARFVRADVYEWLAETAKGGARFDTVFASYGVVCWLPDLTSWAGGIEGVLVPGGRFVLVDFHPAADVLDEGWYLARDYPSGGERLILEEGVGDYVAASGGGLTPAGFVEGADGFENPEPCYLFRWGLGEVLTALAGAGLQITALEEYPYSNGERRYAGMRELPGRRMAPPEGVPALPLMYGVRAEKSGR</sequence>
<proteinExistence type="predicted"/>
<dbReference type="Gene3D" id="3.40.50.150">
    <property type="entry name" value="Vaccinia Virus protein VP39"/>
    <property type="match status" value="1"/>
</dbReference>
<reference evidence="2" key="1">
    <citation type="submission" date="2020-02" db="EMBL/GenBank/DDBJ databases">
        <authorList>
            <person name="Meier V. D."/>
        </authorList>
    </citation>
    <scope>NUCLEOTIDE SEQUENCE</scope>
    <source>
        <strain evidence="2">AVDCRST_MAG55</strain>
    </source>
</reference>
<gene>
    <name evidence="2" type="ORF">AVDCRST_MAG55-348</name>
</gene>
<dbReference type="EMBL" id="CADCUZ010000016">
    <property type="protein sequence ID" value="CAA9395801.1"/>
    <property type="molecule type" value="Genomic_DNA"/>
</dbReference>
<dbReference type="InterPro" id="IPR013217">
    <property type="entry name" value="Methyltransf_12"/>
</dbReference>
<protein>
    <recommendedName>
        <fullName evidence="1">Methyltransferase type 12 domain-containing protein</fullName>
    </recommendedName>
</protein>